<evidence type="ECO:0000313" key="6">
    <source>
        <dbReference type="EMBL" id="SHI65289.1"/>
    </source>
</evidence>
<feature type="domain" description="Metallo-beta-lactamase" evidence="5">
    <location>
        <begin position="12"/>
        <end position="183"/>
    </location>
</feature>
<dbReference type="CDD" id="cd06262">
    <property type="entry name" value="metallo-hydrolase-like_MBL-fold"/>
    <property type="match status" value="1"/>
</dbReference>
<keyword evidence="7" id="KW-1185">Reference proteome</keyword>
<evidence type="ECO:0000256" key="1">
    <source>
        <dbReference type="ARBA" id="ARBA00001947"/>
    </source>
</evidence>
<dbReference type="Gene3D" id="3.60.15.10">
    <property type="entry name" value="Ribonuclease Z/Hydroxyacylglutathione hydrolase-like"/>
    <property type="match status" value="1"/>
</dbReference>
<evidence type="ECO:0000256" key="3">
    <source>
        <dbReference type="ARBA" id="ARBA00022801"/>
    </source>
</evidence>
<dbReference type="STRING" id="1121298.SAMN05444401_1259"/>
<dbReference type="PANTHER" id="PTHR46233:SF3">
    <property type="entry name" value="HYDROXYACYLGLUTATHIONE HYDROLASE GLOC"/>
    <property type="match status" value="1"/>
</dbReference>
<comment type="cofactor">
    <cofactor evidence="1">
        <name>Zn(2+)</name>
        <dbReference type="ChEBI" id="CHEBI:29105"/>
    </cofactor>
</comment>
<protein>
    <submittedName>
        <fullName evidence="6">Glyoxylase, beta-lactamase superfamily II</fullName>
    </submittedName>
</protein>
<reference evidence="6 7" key="1">
    <citation type="submission" date="2016-11" db="EMBL/GenBank/DDBJ databases">
        <authorList>
            <person name="Jaros S."/>
            <person name="Januszkiewicz K."/>
            <person name="Wedrychowicz H."/>
        </authorList>
    </citation>
    <scope>NUCLEOTIDE SEQUENCE [LARGE SCALE GENOMIC DNA]</scope>
    <source>
        <strain evidence="6 7">DSM 21864</strain>
    </source>
</reference>
<dbReference type="PANTHER" id="PTHR46233">
    <property type="entry name" value="HYDROXYACYLGLUTATHIONE HYDROLASE GLOC"/>
    <property type="match status" value="1"/>
</dbReference>
<dbReference type="InterPro" id="IPR051453">
    <property type="entry name" value="MBL_Glyoxalase_II"/>
</dbReference>
<sequence length="200" mass="21887">MLIKRIPAGIYAANCYIIADENTKEAIVIDPGGDEDDIINAILEKELQIKAVLLTHGHIDHVGALKPICEQYNVKAYISEKDVELMEKGSYVFGNIKDVDKVYIKDNEVIKFGSIEVKCIETPGHTPGGLSFLIGEGLFTGDTLFSGSIGRTDFEGGDYDTIIKSIIEKLIPLGDNLVVYPGHGPATSIYQEKLTNPFIN</sequence>
<name>A0A1M6CWF2_9CLOT</name>
<dbReference type="RefSeq" id="WP_073004660.1">
    <property type="nucleotide sequence ID" value="NZ_FQZO01000001.1"/>
</dbReference>
<evidence type="ECO:0000259" key="5">
    <source>
        <dbReference type="SMART" id="SM00849"/>
    </source>
</evidence>
<dbReference type="EMBL" id="FQZO01000001">
    <property type="protein sequence ID" value="SHI65289.1"/>
    <property type="molecule type" value="Genomic_DNA"/>
</dbReference>
<gene>
    <name evidence="6" type="ORF">SAMN05444401_1259</name>
</gene>
<keyword evidence="2" id="KW-0479">Metal-binding</keyword>
<dbReference type="SUPFAM" id="SSF56281">
    <property type="entry name" value="Metallo-hydrolase/oxidoreductase"/>
    <property type="match status" value="1"/>
</dbReference>
<dbReference type="SMART" id="SM00849">
    <property type="entry name" value="Lactamase_B"/>
    <property type="match status" value="1"/>
</dbReference>
<dbReference type="Proteomes" id="UP000184080">
    <property type="component" value="Unassembled WGS sequence"/>
</dbReference>
<proteinExistence type="predicted"/>
<dbReference type="AlphaFoldDB" id="A0A1M6CWF2"/>
<dbReference type="InterPro" id="IPR036866">
    <property type="entry name" value="RibonucZ/Hydroxyglut_hydro"/>
</dbReference>
<dbReference type="OrthoDB" id="9802248at2"/>
<dbReference type="InterPro" id="IPR001279">
    <property type="entry name" value="Metallo-B-lactamas"/>
</dbReference>
<accession>A0A1M6CWF2</accession>
<evidence type="ECO:0000256" key="4">
    <source>
        <dbReference type="ARBA" id="ARBA00022833"/>
    </source>
</evidence>
<dbReference type="GO" id="GO:0046872">
    <property type="term" value="F:metal ion binding"/>
    <property type="evidence" value="ECO:0007669"/>
    <property type="project" value="UniProtKB-KW"/>
</dbReference>
<dbReference type="Pfam" id="PF00753">
    <property type="entry name" value="Lactamase_B"/>
    <property type="match status" value="1"/>
</dbReference>
<evidence type="ECO:0000256" key="2">
    <source>
        <dbReference type="ARBA" id="ARBA00022723"/>
    </source>
</evidence>
<keyword evidence="3" id="KW-0378">Hydrolase</keyword>
<evidence type="ECO:0000313" key="7">
    <source>
        <dbReference type="Proteomes" id="UP000184080"/>
    </source>
</evidence>
<organism evidence="6 7">
    <name type="scientific">Clostridium amylolyticum</name>
    <dbReference type="NCBI Taxonomy" id="1121298"/>
    <lineage>
        <taxon>Bacteria</taxon>
        <taxon>Bacillati</taxon>
        <taxon>Bacillota</taxon>
        <taxon>Clostridia</taxon>
        <taxon>Eubacteriales</taxon>
        <taxon>Clostridiaceae</taxon>
        <taxon>Clostridium</taxon>
    </lineage>
</organism>
<keyword evidence="4" id="KW-0862">Zinc</keyword>
<dbReference type="GO" id="GO:0016787">
    <property type="term" value="F:hydrolase activity"/>
    <property type="evidence" value="ECO:0007669"/>
    <property type="project" value="UniProtKB-KW"/>
</dbReference>